<dbReference type="InterPro" id="IPR013815">
    <property type="entry name" value="ATP_grasp_subdomain_1"/>
</dbReference>
<evidence type="ECO:0000256" key="2">
    <source>
        <dbReference type="ARBA" id="ARBA00022741"/>
    </source>
</evidence>
<evidence type="ECO:0000313" key="7">
    <source>
        <dbReference type="Proteomes" id="UP000824175"/>
    </source>
</evidence>
<proteinExistence type="predicted"/>
<dbReference type="Gene3D" id="3.30.1490.20">
    <property type="entry name" value="ATP-grasp fold, A domain"/>
    <property type="match status" value="1"/>
</dbReference>
<dbReference type="AlphaFoldDB" id="A0A9D1HLU6"/>
<name>A0A9D1HLU6_9FIRM</name>
<organism evidence="6 7">
    <name type="scientific">Candidatus Fimiplasma intestinipullorum</name>
    <dbReference type="NCBI Taxonomy" id="2840825"/>
    <lineage>
        <taxon>Bacteria</taxon>
        <taxon>Bacillati</taxon>
        <taxon>Bacillota</taxon>
        <taxon>Clostridia</taxon>
        <taxon>Eubacteriales</taxon>
        <taxon>Candidatus Fimiplasma</taxon>
    </lineage>
</organism>
<dbReference type="Gene3D" id="3.30.470.20">
    <property type="entry name" value="ATP-grasp fold, B domain"/>
    <property type="match status" value="1"/>
</dbReference>
<dbReference type="InterPro" id="IPR011761">
    <property type="entry name" value="ATP-grasp"/>
</dbReference>
<gene>
    <name evidence="6" type="ORF">IAD15_01835</name>
</gene>
<dbReference type="Pfam" id="PF02786">
    <property type="entry name" value="CPSase_L_D2"/>
    <property type="match status" value="1"/>
</dbReference>
<dbReference type="InterPro" id="IPR052032">
    <property type="entry name" value="ATP-dep_AA_Ligase"/>
</dbReference>
<dbReference type="PANTHER" id="PTHR43585">
    <property type="entry name" value="FUMIPYRROLE BIOSYNTHESIS PROTEIN C"/>
    <property type="match status" value="1"/>
</dbReference>
<evidence type="ECO:0000256" key="3">
    <source>
        <dbReference type="ARBA" id="ARBA00022840"/>
    </source>
</evidence>
<accession>A0A9D1HLU6</accession>
<evidence type="ECO:0000256" key="4">
    <source>
        <dbReference type="PROSITE-ProRule" id="PRU00409"/>
    </source>
</evidence>
<evidence type="ECO:0000259" key="5">
    <source>
        <dbReference type="PROSITE" id="PS50975"/>
    </source>
</evidence>
<keyword evidence="2 4" id="KW-0547">Nucleotide-binding</keyword>
<dbReference type="GO" id="GO:0046872">
    <property type="term" value="F:metal ion binding"/>
    <property type="evidence" value="ECO:0007669"/>
    <property type="project" value="InterPro"/>
</dbReference>
<keyword evidence="1" id="KW-0436">Ligase</keyword>
<feature type="domain" description="ATP-grasp" evidence="5">
    <location>
        <begin position="118"/>
        <end position="315"/>
    </location>
</feature>
<evidence type="ECO:0000256" key="1">
    <source>
        <dbReference type="ARBA" id="ARBA00022598"/>
    </source>
</evidence>
<keyword evidence="3 4" id="KW-0067">ATP-binding</keyword>
<sequence length="394" mass="45357">MNFVFISPQFPKSYWNFCDRLKKNGVNVLGIGDTPYDALSPELRGSLTEYYKVNSLENYDEKVRAMGYFIFKYGKIDWLESNNEYWLESDAALRTDFNITTGMQNAHIRDFKAKSAMKAFYEKAGVPTARYYVIENDGGAYDFAHRVGYPVIVKPDIGVGASATYRLNSDEELAFFLSHRDGTIYIMEEFVNGTIESYDGIVDLDNEVVFETSHLFPEPIMNIVNDSDDLAYYSQKDIPADLLDAGRRTLKAFDVRGRCFHFEFFRLNEDKEGLGKKGEIVGLEVNMRTPGGYTPDMMNYANDCDIYQMYADMVTYGKNHQPPFERKYTCVYASRRDGHHYTHTHEEIMARYGTNMVMQERMPEILADAMGNTFYTARFTDPGEVQPFIEFVQG</sequence>
<dbReference type="EMBL" id="DVMJ01000012">
    <property type="protein sequence ID" value="HIU12798.1"/>
    <property type="molecule type" value="Genomic_DNA"/>
</dbReference>
<protein>
    <submittedName>
        <fullName evidence="6">ATP-grasp domain-containing protein</fullName>
    </submittedName>
</protein>
<evidence type="ECO:0000313" key="6">
    <source>
        <dbReference type="EMBL" id="HIU12798.1"/>
    </source>
</evidence>
<reference evidence="6" key="2">
    <citation type="journal article" date="2021" name="PeerJ">
        <title>Extensive microbial diversity within the chicken gut microbiome revealed by metagenomics and culture.</title>
        <authorList>
            <person name="Gilroy R."/>
            <person name="Ravi A."/>
            <person name="Getino M."/>
            <person name="Pursley I."/>
            <person name="Horton D.L."/>
            <person name="Alikhan N.F."/>
            <person name="Baker D."/>
            <person name="Gharbi K."/>
            <person name="Hall N."/>
            <person name="Watson M."/>
            <person name="Adriaenssens E.M."/>
            <person name="Foster-Nyarko E."/>
            <person name="Jarju S."/>
            <person name="Secka A."/>
            <person name="Antonio M."/>
            <person name="Oren A."/>
            <person name="Chaudhuri R.R."/>
            <person name="La Ragione R."/>
            <person name="Hildebrand F."/>
            <person name="Pallen M.J."/>
        </authorList>
    </citation>
    <scope>NUCLEOTIDE SEQUENCE</scope>
    <source>
        <strain evidence="6">CHK195-11698</strain>
    </source>
</reference>
<dbReference type="SUPFAM" id="SSF56059">
    <property type="entry name" value="Glutathione synthetase ATP-binding domain-like"/>
    <property type="match status" value="1"/>
</dbReference>
<dbReference type="PROSITE" id="PS50975">
    <property type="entry name" value="ATP_GRASP"/>
    <property type="match status" value="1"/>
</dbReference>
<dbReference type="Proteomes" id="UP000824175">
    <property type="component" value="Unassembled WGS sequence"/>
</dbReference>
<dbReference type="PANTHER" id="PTHR43585:SF2">
    <property type="entry name" value="ATP-GRASP ENZYME FSQD"/>
    <property type="match status" value="1"/>
</dbReference>
<dbReference type="GO" id="GO:0016874">
    <property type="term" value="F:ligase activity"/>
    <property type="evidence" value="ECO:0007669"/>
    <property type="project" value="UniProtKB-KW"/>
</dbReference>
<reference evidence="6" key="1">
    <citation type="submission" date="2020-10" db="EMBL/GenBank/DDBJ databases">
        <authorList>
            <person name="Gilroy R."/>
        </authorList>
    </citation>
    <scope>NUCLEOTIDE SEQUENCE</scope>
    <source>
        <strain evidence="6">CHK195-11698</strain>
    </source>
</reference>
<dbReference type="InterPro" id="IPR005479">
    <property type="entry name" value="CPAse_ATP-bd"/>
</dbReference>
<comment type="caution">
    <text evidence="6">The sequence shown here is derived from an EMBL/GenBank/DDBJ whole genome shotgun (WGS) entry which is preliminary data.</text>
</comment>
<dbReference type="GO" id="GO:0005524">
    <property type="term" value="F:ATP binding"/>
    <property type="evidence" value="ECO:0007669"/>
    <property type="project" value="UniProtKB-UniRule"/>
</dbReference>